<evidence type="ECO:0000313" key="2">
    <source>
        <dbReference type="EMBL" id="PWA65148.1"/>
    </source>
</evidence>
<evidence type="ECO:0000313" key="3">
    <source>
        <dbReference type="Proteomes" id="UP000245207"/>
    </source>
</evidence>
<feature type="signal peptide" evidence="1">
    <location>
        <begin position="1"/>
        <end position="23"/>
    </location>
</feature>
<dbReference type="Proteomes" id="UP000245207">
    <property type="component" value="Unassembled WGS sequence"/>
</dbReference>
<proteinExistence type="predicted"/>
<accession>A0A2U1MV59</accession>
<dbReference type="OrthoDB" id="777167at2759"/>
<organism evidence="2 3">
    <name type="scientific">Artemisia annua</name>
    <name type="common">Sweet wormwood</name>
    <dbReference type="NCBI Taxonomy" id="35608"/>
    <lineage>
        <taxon>Eukaryota</taxon>
        <taxon>Viridiplantae</taxon>
        <taxon>Streptophyta</taxon>
        <taxon>Embryophyta</taxon>
        <taxon>Tracheophyta</taxon>
        <taxon>Spermatophyta</taxon>
        <taxon>Magnoliopsida</taxon>
        <taxon>eudicotyledons</taxon>
        <taxon>Gunneridae</taxon>
        <taxon>Pentapetalae</taxon>
        <taxon>asterids</taxon>
        <taxon>campanulids</taxon>
        <taxon>Asterales</taxon>
        <taxon>Asteraceae</taxon>
        <taxon>Asteroideae</taxon>
        <taxon>Anthemideae</taxon>
        <taxon>Artemisiinae</taxon>
        <taxon>Artemisia</taxon>
    </lineage>
</organism>
<dbReference type="AlphaFoldDB" id="A0A2U1MV59"/>
<protein>
    <submittedName>
        <fullName evidence="2">Late embryogenesis abundant protein, LEA-14</fullName>
    </submittedName>
</protein>
<dbReference type="STRING" id="35608.A0A2U1MV59"/>
<name>A0A2U1MV59_ARTAN</name>
<reference evidence="2 3" key="1">
    <citation type="journal article" date="2018" name="Mol. Plant">
        <title>The genome of Artemisia annua provides insight into the evolution of Asteraceae family and artemisinin biosynthesis.</title>
        <authorList>
            <person name="Shen Q."/>
            <person name="Zhang L."/>
            <person name="Liao Z."/>
            <person name="Wang S."/>
            <person name="Yan T."/>
            <person name="Shi P."/>
            <person name="Liu M."/>
            <person name="Fu X."/>
            <person name="Pan Q."/>
            <person name="Wang Y."/>
            <person name="Lv Z."/>
            <person name="Lu X."/>
            <person name="Zhang F."/>
            <person name="Jiang W."/>
            <person name="Ma Y."/>
            <person name="Chen M."/>
            <person name="Hao X."/>
            <person name="Li L."/>
            <person name="Tang Y."/>
            <person name="Lv G."/>
            <person name="Zhou Y."/>
            <person name="Sun X."/>
            <person name="Brodelius P.E."/>
            <person name="Rose J.K.C."/>
            <person name="Tang K."/>
        </authorList>
    </citation>
    <scope>NUCLEOTIDE SEQUENCE [LARGE SCALE GENOMIC DNA]</scope>
    <source>
        <strain evidence="3">cv. Huhao1</strain>
        <tissue evidence="2">Leaf</tissue>
    </source>
</reference>
<feature type="chain" id="PRO_5015507874" evidence="1">
    <location>
        <begin position="24"/>
        <end position="148"/>
    </location>
</feature>
<evidence type="ECO:0000256" key="1">
    <source>
        <dbReference type="SAM" id="SignalP"/>
    </source>
</evidence>
<keyword evidence="3" id="KW-1185">Reference proteome</keyword>
<dbReference type="EMBL" id="PKPP01004279">
    <property type="protein sequence ID" value="PWA65148.1"/>
    <property type="molecule type" value="Genomic_DNA"/>
</dbReference>
<sequence>MNLADSSFFIATAFAAGVILATGDVHSAHAIRLHNLQRVITPLAVGCTAPTAKGDLPSNASATTKSETVNKIKADLKTKSGLKLKIVLDSEVRVKVESVKSKKVGIRVNCEGIHSLVPKGKNGTWVAANVSAAKCKIDLRVKIWKWTF</sequence>
<comment type="caution">
    <text evidence="2">The sequence shown here is derived from an EMBL/GenBank/DDBJ whole genome shotgun (WGS) entry which is preliminary data.</text>
</comment>
<gene>
    <name evidence="2" type="ORF">CTI12_AA336680</name>
</gene>
<keyword evidence="1" id="KW-0732">Signal</keyword>